<keyword evidence="1" id="KW-0732">Signal</keyword>
<keyword evidence="5" id="KW-1185">Reference proteome</keyword>
<dbReference type="EMBL" id="WNTK01001174">
    <property type="protein sequence ID" value="KAG9467824.1"/>
    <property type="molecule type" value="Genomic_DNA"/>
</dbReference>
<name>A0A8J6JXK5_ELECQ</name>
<dbReference type="InterPro" id="IPR001507">
    <property type="entry name" value="ZP_dom"/>
</dbReference>
<organism evidence="4 5">
    <name type="scientific">Eleutherodactylus coqui</name>
    <name type="common">Puerto Rican coqui</name>
    <dbReference type="NCBI Taxonomy" id="57060"/>
    <lineage>
        <taxon>Eukaryota</taxon>
        <taxon>Metazoa</taxon>
        <taxon>Chordata</taxon>
        <taxon>Craniata</taxon>
        <taxon>Vertebrata</taxon>
        <taxon>Euteleostomi</taxon>
        <taxon>Amphibia</taxon>
        <taxon>Batrachia</taxon>
        <taxon>Anura</taxon>
        <taxon>Neobatrachia</taxon>
        <taxon>Hyloidea</taxon>
        <taxon>Eleutherodactylidae</taxon>
        <taxon>Eleutherodactylinae</taxon>
        <taxon>Eleutherodactylus</taxon>
        <taxon>Eleutherodactylus</taxon>
    </lineage>
</organism>
<dbReference type="OrthoDB" id="9987373at2759"/>
<dbReference type="Proteomes" id="UP000770717">
    <property type="component" value="Unassembled WGS sequence"/>
</dbReference>
<dbReference type="PANTHER" id="PTHR14002:SF49">
    <property type="entry name" value="PANCREATIC SECRETORY GRANULE MEMBRANE MAJOR GLYCOPROTEIN GP2-LIKE"/>
    <property type="match status" value="1"/>
</dbReference>
<keyword evidence="2" id="KW-1015">Disulfide bond</keyword>
<evidence type="ECO:0000313" key="5">
    <source>
        <dbReference type="Proteomes" id="UP000770717"/>
    </source>
</evidence>
<dbReference type="InterPro" id="IPR042235">
    <property type="entry name" value="ZP-C_dom"/>
</dbReference>
<dbReference type="PANTHER" id="PTHR14002">
    <property type="entry name" value="ENDOGLIN/TGF-BETA RECEPTOR TYPE III"/>
    <property type="match status" value="1"/>
</dbReference>
<dbReference type="Gene3D" id="2.60.40.3210">
    <property type="entry name" value="Zona pellucida, ZP-N domain"/>
    <property type="match status" value="1"/>
</dbReference>
<dbReference type="Gene3D" id="2.60.40.4100">
    <property type="entry name" value="Zona pellucida, ZP-C domain"/>
    <property type="match status" value="1"/>
</dbReference>
<sequence length="300" mass="32706">MTVSISRCLLTYLKYNYSTIHLADNSIACIPAVYSTTENKTKIDHIQAEMGAGWCGNIVKNDSQKIYITNTIHIDILHSAIITVNPLNFNFTCAYNLTMQLSLNYSVHPVMGTTNLPGINGTGSFPVTMAAYWDSQYANPIQDGEAITVGTNFFLGLFVKNADGDVFTLRVEKCVASPTDSSNPASVTLVTGGCPAGGDISTTVEENGVSLEARIRVSAFKFQSADFVNIFCDVKLCDKRTDCTKCDNSASSRSYADTREVMITLPYDDYDFSSSSVTHSALPWAVLCSTLLGFLSNRLY</sequence>
<gene>
    <name evidence="4" type="ORF">GDO78_014228</name>
</gene>
<dbReference type="InterPro" id="IPR055355">
    <property type="entry name" value="ZP-C"/>
</dbReference>
<evidence type="ECO:0000313" key="4">
    <source>
        <dbReference type="EMBL" id="KAG9467824.1"/>
    </source>
</evidence>
<feature type="domain" description="ZP" evidence="3">
    <location>
        <begin position="1"/>
        <end position="253"/>
    </location>
</feature>
<dbReference type="SMART" id="SM00241">
    <property type="entry name" value="ZP"/>
    <property type="match status" value="1"/>
</dbReference>
<evidence type="ECO:0000256" key="2">
    <source>
        <dbReference type="ARBA" id="ARBA00023157"/>
    </source>
</evidence>
<accession>A0A8J6JXK5</accession>
<dbReference type="PROSITE" id="PS51034">
    <property type="entry name" value="ZP_2"/>
    <property type="match status" value="1"/>
</dbReference>
<proteinExistence type="predicted"/>
<dbReference type="AlphaFoldDB" id="A0A8J6JXK5"/>
<comment type="caution">
    <text evidence="4">The sequence shown here is derived from an EMBL/GenBank/DDBJ whole genome shotgun (WGS) entry which is preliminary data.</text>
</comment>
<reference evidence="4" key="1">
    <citation type="thesis" date="2020" institute="ProQuest LLC" country="789 East Eisenhower Parkway, Ann Arbor, MI, USA">
        <title>Comparative Genomics and Chromosome Evolution.</title>
        <authorList>
            <person name="Mudd A.B."/>
        </authorList>
    </citation>
    <scope>NUCLEOTIDE SEQUENCE</scope>
    <source>
        <strain evidence="4">HN-11 Male</strain>
        <tissue evidence="4">Kidney and liver</tissue>
    </source>
</reference>
<evidence type="ECO:0000256" key="1">
    <source>
        <dbReference type="ARBA" id="ARBA00022729"/>
    </source>
</evidence>
<evidence type="ECO:0000259" key="3">
    <source>
        <dbReference type="PROSITE" id="PS51034"/>
    </source>
</evidence>
<protein>
    <recommendedName>
        <fullName evidence="3">ZP domain-containing protein</fullName>
    </recommendedName>
</protein>
<dbReference type="Pfam" id="PF00100">
    <property type="entry name" value="Zona_pellucida"/>
    <property type="match status" value="1"/>
</dbReference>